<evidence type="ECO:0000256" key="1">
    <source>
        <dbReference type="SAM" id="MobiDB-lite"/>
    </source>
</evidence>
<accession>A0A1J9QK71</accession>
<dbReference type="VEuPathDB" id="FungiDB:ACJ73_08088"/>
<feature type="compositionally biased region" description="Basic and acidic residues" evidence="1">
    <location>
        <begin position="9"/>
        <end position="20"/>
    </location>
</feature>
<dbReference type="STRING" id="1658174.A0A1J9QK71"/>
<proteinExistence type="predicted"/>
<dbReference type="OrthoDB" id="4188629at2759"/>
<keyword evidence="3" id="KW-1185">Reference proteome</keyword>
<dbReference type="Proteomes" id="UP000242791">
    <property type="component" value="Unassembled WGS sequence"/>
</dbReference>
<feature type="compositionally biased region" description="Low complexity" evidence="1">
    <location>
        <begin position="33"/>
        <end position="53"/>
    </location>
</feature>
<feature type="region of interest" description="Disordered" evidence="1">
    <location>
        <begin position="31"/>
        <end position="141"/>
    </location>
</feature>
<reference evidence="2 3" key="1">
    <citation type="submission" date="2015-08" db="EMBL/GenBank/DDBJ databases">
        <title>Emmonsia species relationships and genome sequence.</title>
        <authorList>
            <person name="Cuomo C.A."/>
            <person name="Schwartz I.S."/>
            <person name="Kenyon C."/>
            <person name="De Hoog G.S."/>
            <person name="Govender N.P."/>
            <person name="Botha A."/>
            <person name="Moreno L."/>
            <person name="De Vries M."/>
            <person name="Munoz J.F."/>
            <person name="Stielow J.B."/>
        </authorList>
    </citation>
    <scope>NUCLEOTIDE SEQUENCE [LARGE SCALE GENOMIC DNA]</scope>
    <source>
        <strain evidence="2 3">EI222</strain>
    </source>
</reference>
<evidence type="ECO:0000313" key="3">
    <source>
        <dbReference type="Proteomes" id="UP000242791"/>
    </source>
</evidence>
<protein>
    <submittedName>
        <fullName evidence="2">Uncharacterized protein</fullName>
    </submittedName>
</protein>
<feature type="region of interest" description="Disordered" evidence="1">
    <location>
        <begin position="1"/>
        <end position="20"/>
    </location>
</feature>
<gene>
    <name evidence="2" type="ORF">ACJ73_08088</name>
</gene>
<feature type="compositionally biased region" description="Polar residues" evidence="1">
    <location>
        <begin position="120"/>
        <end position="133"/>
    </location>
</feature>
<organism evidence="2 3">
    <name type="scientific">Blastomyces percursus</name>
    <dbReference type="NCBI Taxonomy" id="1658174"/>
    <lineage>
        <taxon>Eukaryota</taxon>
        <taxon>Fungi</taxon>
        <taxon>Dikarya</taxon>
        <taxon>Ascomycota</taxon>
        <taxon>Pezizomycotina</taxon>
        <taxon>Eurotiomycetes</taxon>
        <taxon>Eurotiomycetidae</taxon>
        <taxon>Onygenales</taxon>
        <taxon>Ajellomycetaceae</taxon>
        <taxon>Blastomyces</taxon>
    </lineage>
</organism>
<comment type="caution">
    <text evidence="2">The sequence shown here is derived from an EMBL/GenBank/DDBJ whole genome shotgun (WGS) entry which is preliminary data.</text>
</comment>
<sequence length="183" mass="19627">MDTTAVQLDRTRARAVQDDHRDCRAPAITVKCTATTDVTSEDTSTSASASQASNKHKRNHEMTEEAAHPSKRTGRSGRNQQLSGSARIDSQTSKNVEDVKVIVTPNKAGHPSRRGAVPSPKTSALNPRHSSPIPNAPLRRSARIAQRVLRLNAAIGSSSEIAKPCPRTRKPGKAPTDPANTKT</sequence>
<feature type="region of interest" description="Disordered" evidence="1">
    <location>
        <begin position="156"/>
        <end position="183"/>
    </location>
</feature>
<dbReference type="AlphaFoldDB" id="A0A1J9QK71"/>
<name>A0A1J9QK71_9EURO</name>
<evidence type="ECO:0000313" key="2">
    <source>
        <dbReference type="EMBL" id="OJD20579.1"/>
    </source>
</evidence>
<feature type="compositionally biased region" description="Polar residues" evidence="1">
    <location>
        <begin position="76"/>
        <end position="94"/>
    </location>
</feature>
<dbReference type="EMBL" id="LGTZ01001802">
    <property type="protein sequence ID" value="OJD20579.1"/>
    <property type="molecule type" value="Genomic_DNA"/>
</dbReference>